<dbReference type="AlphaFoldDB" id="A0AAV4MT09"/>
<protein>
    <submittedName>
        <fullName evidence="1">Uncharacterized protein</fullName>
    </submittedName>
</protein>
<evidence type="ECO:0000313" key="2">
    <source>
        <dbReference type="Proteomes" id="UP001054837"/>
    </source>
</evidence>
<accession>A0AAV4MT09</accession>
<reference evidence="1 2" key="1">
    <citation type="submission" date="2021-06" db="EMBL/GenBank/DDBJ databases">
        <title>Caerostris darwini draft genome.</title>
        <authorList>
            <person name="Kono N."/>
            <person name="Arakawa K."/>
        </authorList>
    </citation>
    <scope>NUCLEOTIDE SEQUENCE [LARGE SCALE GENOMIC DNA]</scope>
</reference>
<organism evidence="1 2">
    <name type="scientific">Caerostris darwini</name>
    <dbReference type="NCBI Taxonomy" id="1538125"/>
    <lineage>
        <taxon>Eukaryota</taxon>
        <taxon>Metazoa</taxon>
        <taxon>Ecdysozoa</taxon>
        <taxon>Arthropoda</taxon>
        <taxon>Chelicerata</taxon>
        <taxon>Arachnida</taxon>
        <taxon>Araneae</taxon>
        <taxon>Araneomorphae</taxon>
        <taxon>Entelegynae</taxon>
        <taxon>Araneoidea</taxon>
        <taxon>Araneidae</taxon>
        <taxon>Caerostris</taxon>
    </lineage>
</organism>
<sequence>MHPGKINVYLQAPLYPFFFTFGSVKIPSDREKAIKTNGSSARSHLTNYGNDYLYEDTRLALVKVDFFTHKILIAPSYLGGMALRSSSENDVALERSIAQSPIFRAEGIGTVYY</sequence>
<gene>
    <name evidence="1" type="ORF">CDAR_312881</name>
</gene>
<keyword evidence="2" id="KW-1185">Reference proteome</keyword>
<comment type="caution">
    <text evidence="1">The sequence shown here is derived from an EMBL/GenBank/DDBJ whole genome shotgun (WGS) entry which is preliminary data.</text>
</comment>
<dbReference type="EMBL" id="BPLQ01000751">
    <property type="protein sequence ID" value="GIX74577.1"/>
    <property type="molecule type" value="Genomic_DNA"/>
</dbReference>
<name>A0AAV4MT09_9ARAC</name>
<dbReference type="Proteomes" id="UP001054837">
    <property type="component" value="Unassembled WGS sequence"/>
</dbReference>
<evidence type="ECO:0000313" key="1">
    <source>
        <dbReference type="EMBL" id="GIX74577.1"/>
    </source>
</evidence>
<proteinExistence type="predicted"/>